<gene>
    <name evidence="1" type="ORF">ES288_D11G089300v1</name>
</gene>
<evidence type="ECO:0000313" key="2">
    <source>
        <dbReference type="Proteomes" id="UP000323506"/>
    </source>
</evidence>
<dbReference type="EMBL" id="CM017711">
    <property type="protein sequence ID" value="TYG44328.1"/>
    <property type="molecule type" value="Genomic_DNA"/>
</dbReference>
<dbReference type="Pfam" id="PF09366">
    <property type="entry name" value="DUF1997"/>
    <property type="match status" value="1"/>
</dbReference>
<dbReference type="InterPro" id="IPR018971">
    <property type="entry name" value="DUF1997"/>
</dbReference>
<name>A0A5D2AIW7_GOSDA</name>
<proteinExistence type="predicted"/>
<dbReference type="PANTHER" id="PTHR34131">
    <property type="entry name" value="(RAP ANNOTATION RELEASE2) GALACTOSE-BINDING LIKE DOMAIN CONTAINING PROTEIN"/>
    <property type="match status" value="1"/>
</dbReference>
<reference evidence="1 2" key="1">
    <citation type="submission" date="2019-06" db="EMBL/GenBank/DDBJ databases">
        <title>WGS assembly of Gossypium darwinii.</title>
        <authorList>
            <person name="Chen Z.J."/>
            <person name="Sreedasyam A."/>
            <person name="Ando A."/>
            <person name="Song Q."/>
            <person name="De L."/>
            <person name="Hulse-Kemp A."/>
            <person name="Ding M."/>
            <person name="Ye W."/>
            <person name="Kirkbride R."/>
            <person name="Jenkins J."/>
            <person name="Plott C."/>
            <person name="Lovell J."/>
            <person name="Lin Y.-M."/>
            <person name="Vaughn R."/>
            <person name="Liu B."/>
            <person name="Li W."/>
            <person name="Simpson S."/>
            <person name="Scheffler B."/>
            <person name="Saski C."/>
            <person name="Grover C."/>
            <person name="Hu G."/>
            <person name="Conover J."/>
            <person name="Carlson J."/>
            <person name="Shu S."/>
            <person name="Boston L."/>
            <person name="Williams M."/>
            <person name="Peterson D."/>
            <person name="Mcgee K."/>
            <person name="Jones D."/>
            <person name="Wendel J."/>
            <person name="Stelly D."/>
            <person name="Grimwood J."/>
            <person name="Schmutz J."/>
        </authorList>
    </citation>
    <scope>NUCLEOTIDE SEQUENCE [LARGE SCALE GENOMIC DNA]</scope>
    <source>
        <strain evidence="1">1808015.09</strain>
    </source>
</reference>
<protein>
    <submittedName>
        <fullName evidence="1">Uncharacterized protein</fullName>
    </submittedName>
</protein>
<sequence>MLFRCKLPKLALFNFEASPVLDLRVIPTKEDCIVELFSCKVQGSDVVERQNDHFSATMINLITWDTNMSEAF</sequence>
<accession>A0A5D2AIW7</accession>
<dbReference type="AlphaFoldDB" id="A0A5D2AIW7"/>
<dbReference type="PANTHER" id="PTHR34131:SF2">
    <property type="entry name" value="FAMILY PROTEIN, PUTATIVE (DUF1997)-RELATED"/>
    <property type="match status" value="1"/>
</dbReference>
<organism evidence="1 2">
    <name type="scientific">Gossypium darwinii</name>
    <name type="common">Darwin's cotton</name>
    <name type="synonym">Gossypium barbadense var. darwinii</name>
    <dbReference type="NCBI Taxonomy" id="34276"/>
    <lineage>
        <taxon>Eukaryota</taxon>
        <taxon>Viridiplantae</taxon>
        <taxon>Streptophyta</taxon>
        <taxon>Embryophyta</taxon>
        <taxon>Tracheophyta</taxon>
        <taxon>Spermatophyta</taxon>
        <taxon>Magnoliopsida</taxon>
        <taxon>eudicotyledons</taxon>
        <taxon>Gunneridae</taxon>
        <taxon>Pentapetalae</taxon>
        <taxon>rosids</taxon>
        <taxon>malvids</taxon>
        <taxon>Malvales</taxon>
        <taxon>Malvaceae</taxon>
        <taxon>Malvoideae</taxon>
        <taxon>Gossypium</taxon>
    </lineage>
</organism>
<evidence type="ECO:0000313" key="1">
    <source>
        <dbReference type="EMBL" id="TYG44328.1"/>
    </source>
</evidence>
<keyword evidence="2" id="KW-1185">Reference proteome</keyword>
<dbReference type="Proteomes" id="UP000323506">
    <property type="component" value="Chromosome D11"/>
</dbReference>